<evidence type="ECO:0000256" key="1">
    <source>
        <dbReference type="SAM" id="MobiDB-lite"/>
    </source>
</evidence>
<reference evidence="2 3" key="1">
    <citation type="submission" date="2019-05" db="EMBL/GenBank/DDBJ databases">
        <title>Comparative genomics and metabolomics analyses of clavulanic acid producing Streptomyces species provides insight into specialized metabolism and evolution of beta-lactam biosynthetic gene clusters.</title>
        <authorList>
            <person name="Moore M.A."/>
            <person name="Cruz-Morales P."/>
            <person name="Barona Gomez F."/>
            <person name="Kapil T."/>
        </authorList>
    </citation>
    <scope>NUCLEOTIDE SEQUENCE [LARGE SCALE GENOMIC DNA]</scope>
    <source>
        <strain evidence="2 3">NRRL 5741</strain>
    </source>
</reference>
<accession>A0A646KQG6</accession>
<evidence type="ECO:0000313" key="3">
    <source>
        <dbReference type="Proteomes" id="UP000419138"/>
    </source>
</evidence>
<keyword evidence="3" id="KW-1185">Reference proteome</keyword>
<dbReference type="EMBL" id="VCLA01000184">
    <property type="protein sequence ID" value="MQT04131.1"/>
    <property type="molecule type" value="Genomic_DNA"/>
</dbReference>
<feature type="region of interest" description="Disordered" evidence="1">
    <location>
        <begin position="31"/>
        <end position="83"/>
    </location>
</feature>
<dbReference type="AlphaFoldDB" id="A0A646KQG6"/>
<name>A0A646KQG6_STRJU</name>
<comment type="caution">
    <text evidence="2">The sequence shown here is derived from an EMBL/GenBank/DDBJ whole genome shotgun (WGS) entry which is preliminary data.</text>
</comment>
<dbReference type="Proteomes" id="UP000419138">
    <property type="component" value="Unassembled WGS sequence"/>
</dbReference>
<proteinExistence type="predicted"/>
<protein>
    <submittedName>
        <fullName evidence="2">Uncharacterized protein</fullName>
    </submittedName>
</protein>
<sequence length="83" mass="8788">MTVRITEYVSFDAVGLAELVAKGEVTPAEREAAAREGRLSASLDNSSTQARGRAEPPRCGQGATRATEECSWRAGSPGPRAMH</sequence>
<organism evidence="2 3">
    <name type="scientific">Streptomyces jumonjinensis</name>
    <dbReference type="NCBI Taxonomy" id="1945"/>
    <lineage>
        <taxon>Bacteria</taxon>
        <taxon>Bacillati</taxon>
        <taxon>Actinomycetota</taxon>
        <taxon>Actinomycetes</taxon>
        <taxon>Kitasatosporales</taxon>
        <taxon>Streptomycetaceae</taxon>
        <taxon>Streptomyces</taxon>
    </lineage>
</organism>
<gene>
    <name evidence="2" type="ORF">FF041_29380</name>
</gene>
<evidence type="ECO:0000313" key="2">
    <source>
        <dbReference type="EMBL" id="MQT04131.1"/>
    </source>
</evidence>